<proteinExistence type="predicted"/>
<evidence type="ECO:0000313" key="3">
    <source>
        <dbReference type="Proteomes" id="UP000293865"/>
    </source>
</evidence>
<dbReference type="AlphaFoldDB" id="A0A4Q2L5R2"/>
<dbReference type="SUPFAM" id="SSF55729">
    <property type="entry name" value="Acyl-CoA N-acyltransferases (Nat)"/>
    <property type="match status" value="1"/>
</dbReference>
<evidence type="ECO:0000259" key="1">
    <source>
        <dbReference type="PROSITE" id="PS51186"/>
    </source>
</evidence>
<dbReference type="GO" id="GO:0008999">
    <property type="term" value="F:protein-N-terminal-alanine acetyltransferase activity"/>
    <property type="evidence" value="ECO:0007669"/>
    <property type="project" value="TreeGrafter"/>
</dbReference>
<dbReference type="Pfam" id="PF13302">
    <property type="entry name" value="Acetyltransf_3"/>
    <property type="match status" value="1"/>
</dbReference>
<dbReference type="PANTHER" id="PTHR43441:SF6">
    <property type="entry name" value="N-ACETYLTRANSFERASE DOMAIN-CONTAINING PROTEIN"/>
    <property type="match status" value="1"/>
</dbReference>
<name>A0A4Q2L5R2_9MICO</name>
<dbReference type="GO" id="GO:1990189">
    <property type="term" value="F:protein N-terminal-serine acetyltransferase activity"/>
    <property type="evidence" value="ECO:0007669"/>
    <property type="project" value="TreeGrafter"/>
</dbReference>
<reference evidence="2 3" key="1">
    <citation type="submission" date="2019-01" db="EMBL/GenBank/DDBJ databases">
        <title>Agromyces.</title>
        <authorList>
            <person name="Li J."/>
        </authorList>
    </citation>
    <scope>NUCLEOTIDE SEQUENCE [LARGE SCALE GENOMIC DNA]</scope>
    <source>
        <strain evidence="2 3">DSM 15934</strain>
    </source>
</reference>
<accession>A0A4Q2L5R2</accession>
<dbReference type="PANTHER" id="PTHR43441">
    <property type="entry name" value="RIBOSOMAL-PROTEIN-SERINE ACETYLTRANSFERASE"/>
    <property type="match status" value="1"/>
</dbReference>
<dbReference type="InterPro" id="IPR000182">
    <property type="entry name" value="GNAT_dom"/>
</dbReference>
<organism evidence="2 3">
    <name type="scientific">Agromyces albus</name>
    <dbReference type="NCBI Taxonomy" id="205332"/>
    <lineage>
        <taxon>Bacteria</taxon>
        <taxon>Bacillati</taxon>
        <taxon>Actinomycetota</taxon>
        <taxon>Actinomycetes</taxon>
        <taxon>Micrococcales</taxon>
        <taxon>Microbacteriaceae</taxon>
        <taxon>Agromyces</taxon>
    </lineage>
</organism>
<dbReference type="InterPro" id="IPR051908">
    <property type="entry name" value="Ribosomal_N-acetyltransferase"/>
</dbReference>
<dbReference type="InterPro" id="IPR016181">
    <property type="entry name" value="Acyl_CoA_acyltransferase"/>
</dbReference>
<evidence type="ECO:0000313" key="2">
    <source>
        <dbReference type="EMBL" id="RXZ71793.1"/>
    </source>
</evidence>
<protein>
    <submittedName>
        <fullName evidence="2">N-acetyltransferase</fullName>
    </submittedName>
</protein>
<dbReference type="GO" id="GO:0005737">
    <property type="term" value="C:cytoplasm"/>
    <property type="evidence" value="ECO:0007669"/>
    <property type="project" value="TreeGrafter"/>
</dbReference>
<gene>
    <name evidence="2" type="ORF">ESP51_06545</name>
</gene>
<dbReference type="Proteomes" id="UP000293865">
    <property type="component" value="Unassembled WGS sequence"/>
</dbReference>
<feature type="domain" description="N-acetyltransferase" evidence="1">
    <location>
        <begin position="28"/>
        <end position="180"/>
    </location>
</feature>
<dbReference type="EMBL" id="SDPN01000009">
    <property type="protein sequence ID" value="RXZ71793.1"/>
    <property type="molecule type" value="Genomic_DNA"/>
</dbReference>
<dbReference type="PROSITE" id="PS51186">
    <property type="entry name" value="GNAT"/>
    <property type="match status" value="1"/>
</dbReference>
<dbReference type="OrthoDB" id="9797989at2"/>
<dbReference type="Gene3D" id="3.40.630.30">
    <property type="match status" value="1"/>
</dbReference>
<keyword evidence="2" id="KW-0808">Transferase</keyword>
<comment type="caution">
    <text evidence="2">The sequence shown here is derived from an EMBL/GenBank/DDBJ whole genome shotgun (WGS) entry which is preliminary data.</text>
</comment>
<sequence>MRSVSESFPADASGSTRGDLPVIRTDRLWLVPYTPAHARRLLEGDPHGDVWAAGYPTDDELDVARMYLSLIGPHGDPAPFGPYVIRLDGDDRAVGGFGFFGPPDHDGFVEFGYGLVEAARGSGLATEAVVAALSTAAAHGALGARADTTPGNLASQRVLEKAGLVEVRRDAASVAYETRR</sequence>
<keyword evidence="3" id="KW-1185">Reference proteome</keyword>